<feature type="domain" description="PAC" evidence="19">
    <location>
        <begin position="301"/>
        <end position="353"/>
    </location>
</feature>
<dbReference type="NCBIfam" id="TIGR00229">
    <property type="entry name" value="sensory_box"/>
    <property type="match status" value="3"/>
</dbReference>
<dbReference type="GO" id="GO:0005524">
    <property type="term" value="F:ATP binding"/>
    <property type="evidence" value="ECO:0007669"/>
    <property type="project" value="UniProtKB-KW"/>
</dbReference>
<dbReference type="EMBL" id="WMBT01000018">
    <property type="protein sequence ID" value="MTE01870.1"/>
    <property type="molecule type" value="Genomic_DNA"/>
</dbReference>
<protein>
    <recommendedName>
        <fullName evidence="2">histidine kinase</fullName>
        <ecNumber evidence="2">2.7.13.3</ecNumber>
    </recommendedName>
</protein>
<evidence type="ECO:0000256" key="8">
    <source>
        <dbReference type="ARBA" id="ARBA00022679"/>
    </source>
</evidence>
<feature type="domain" description="PAS" evidence="18">
    <location>
        <begin position="773"/>
        <end position="848"/>
    </location>
</feature>
<dbReference type="GO" id="GO:0004673">
    <property type="term" value="F:protein histidine kinase activity"/>
    <property type="evidence" value="ECO:0007669"/>
    <property type="project" value="UniProtKB-EC"/>
</dbReference>
<dbReference type="Pfam" id="PF13426">
    <property type="entry name" value="PAS_9"/>
    <property type="match status" value="1"/>
</dbReference>
<keyword evidence="9" id="KW-0677">Repeat</keyword>
<keyword evidence="7" id="KW-0288">FMN</keyword>
<dbReference type="EC" id="2.7.13.3" evidence="2"/>
<dbReference type="Pfam" id="PF07536">
    <property type="entry name" value="HWE_HK"/>
    <property type="match status" value="1"/>
</dbReference>
<dbReference type="GO" id="GO:0006355">
    <property type="term" value="P:regulation of DNA-templated transcription"/>
    <property type="evidence" value="ECO:0007669"/>
    <property type="project" value="InterPro"/>
</dbReference>
<accession>A0A6L6HU85</accession>
<keyword evidence="13" id="KW-0157">Chromophore</keyword>
<dbReference type="InterPro" id="IPR029016">
    <property type="entry name" value="GAF-like_dom_sf"/>
</dbReference>
<evidence type="ECO:0000256" key="16">
    <source>
        <dbReference type="SAM" id="Coils"/>
    </source>
</evidence>
<evidence type="ECO:0000256" key="17">
    <source>
        <dbReference type="SAM" id="MobiDB-lite"/>
    </source>
</evidence>
<dbReference type="Gene3D" id="3.30.450.20">
    <property type="entry name" value="PAS domain"/>
    <property type="match status" value="5"/>
</dbReference>
<evidence type="ECO:0000256" key="6">
    <source>
        <dbReference type="ARBA" id="ARBA00022630"/>
    </source>
</evidence>
<keyword evidence="16" id="KW-0175">Coiled coil</keyword>
<evidence type="ECO:0000256" key="2">
    <source>
        <dbReference type="ARBA" id="ARBA00012438"/>
    </source>
</evidence>
<evidence type="ECO:0000256" key="10">
    <source>
        <dbReference type="ARBA" id="ARBA00022741"/>
    </source>
</evidence>
<dbReference type="PROSITE" id="PS50112">
    <property type="entry name" value="PAS"/>
    <property type="match status" value="3"/>
</dbReference>
<keyword evidence="14" id="KW-0843">Virulence</keyword>
<evidence type="ECO:0000256" key="11">
    <source>
        <dbReference type="ARBA" id="ARBA00022777"/>
    </source>
</evidence>
<comment type="caution">
    <text evidence="20">The sequence shown here is derived from an EMBL/GenBank/DDBJ whole genome shotgun (WGS) entry which is preliminary data.</text>
</comment>
<dbReference type="SMART" id="SM00065">
    <property type="entry name" value="GAF"/>
    <property type="match status" value="1"/>
</dbReference>
<keyword evidence="4" id="KW-0597">Phosphoprotein</keyword>
<comment type="catalytic activity">
    <reaction evidence="1">
        <text>ATP + protein L-histidine = ADP + protein N-phospho-L-histidine.</text>
        <dbReference type="EC" id="2.7.13.3"/>
    </reaction>
</comment>
<evidence type="ECO:0000256" key="1">
    <source>
        <dbReference type="ARBA" id="ARBA00000085"/>
    </source>
</evidence>
<evidence type="ECO:0000256" key="14">
    <source>
        <dbReference type="ARBA" id="ARBA00023026"/>
    </source>
</evidence>
<dbReference type="Proteomes" id="UP000481417">
    <property type="component" value="Unassembled WGS sequence"/>
</dbReference>
<feature type="region of interest" description="Disordered" evidence="17">
    <location>
        <begin position="699"/>
        <end position="720"/>
    </location>
</feature>
<dbReference type="PANTHER" id="PTHR41523:SF7">
    <property type="entry name" value="HISTIDINE KINASE"/>
    <property type="match status" value="1"/>
</dbReference>
<dbReference type="SMART" id="SM00086">
    <property type="entry name" value="PAC"/>
    <property type="match status" value="5"/>
</dbReference>
<keyword evidence="6" id="KW-0285">Flavoprotein</keyword>
<evidence type="ECO:0000256" key="4">
    <source>
        <dbReference type="ARBA" id="ARBA00022553"/>
    </source>
</evidence>
<dbReference type="InterPro" id="IPR036890">
    <property type="entry name" value="HATPase_C_sf"/>
</dbReference>
<evidence type="ECO:0000256" key="5">
    <source>
        <dbReference type="ARBA" id="ARBA00022606"/>
    </source>
</evidence>
<dbReference type="AlphaFoldDB" id="A0A6L6HU85"/>
<keyword evidence="3" id="KW-0600">Photoreceptor protein</keyword>
<feature type="domain" description="PAS" evidence="18">
    <location>
        <begin position="525"/>
        <end position="595"/>
    </location>
</feature>
<keyword evidence="21" id="KW-1185">Reference proteome</keyword>
<dbReference type="Gene3D" id="3.30.450.40">
    <property type="match status" value="1"/>
</dbReference>
<dbReference type="Gene3D" id="3.30.565.10">
    <property type="entry name" value="Histidine kinase-like ATPase, C-terminal domain"/>
    <property type="match status" value="1"/>
</dbReference>
<dbReference type="Pfam" id="PF00989">
    <property type="entry name" value="PAS"/>
    <property type="match status" value="1"/>
</dbReference>
<feature type="region of interest" description="Disordered" evidence="17">
    <location>
        <begin position="1049"/>
        <end position="1076"/>
    </location>
</feature>
<dbReference type="InterPro" id="IPR000014">
    <property type="entry name" value="PAS"/>
</dbReference>
<dbReference type="InterPro" id="IPR013656">
    <property type="entry name" value="PAS_4"/>
</dbReference>
<feature type="domain" description="PAC" evidence="19">
    <location>
        <begin position="719"/>
        <end position="772"/>
    </location>
</feature>
<dbReference type="CDD" id="cd00130">
    <property type="entry name" value="PAS"/>
    <property type="match status" value="3"/>
</dbReference>
<sequence length="1128" mass="125105">MAPQGRPGEFREVPGTLRLVSLFLSLESSVSKEGSMVPTDAAPPWPPGPGGMARLIREHDWAATALGPLGGWPASLRTMVDLMLGSGMVMCLMWGRGGVAIYNDACARSIGQRHPAALGRPARETWADLRPTWEPLFERAWSGEEAEMRDRHLRSPGGARPEGWFDLTCTPVRTAGRVEGVLFIVRETTARVQAEHARKATEARLRESEARYRTLFEQLEESQRLRTAMLEVLPMGLALLGTDGQVLLSNLAWDRFIPSRRIPSRDLDRGWRWRASDDKGRPIAPHDYPVARALRAERCLPGIRFLYTDDSGDEIWTNVAAVPLVDAQGRVTGAVSIIMDIDAATRAEAALREREARQAFLLALGDALRVQDDEDGMIRAAAGLLGRHLGASRILFSEFYKAGGAADIVHEWRADGTRPFPAGMGPKDREGPILDDLRAGRTVQVEDTRAPAGARPDLAALAERGVGALLGVPLVVGGALVGTLSVHQDAPRRWSDDDAALVQEVAERLWADLVRARAETALRVSEARLSEAFRIQTVGVMFWSKDYLLIDMNDALLRMTGFTRDEAFGKTWAEFTPPEFHEASRRAVEEVLTRGESTPYEKPYVRKDGSRWWGLFAARRIGEEVVEFVLDITERREAEDRLRQSEERFRTIVETARDHAIFTTDLEGRIETWPAGAEAVFGWSAHEAVGQLMDMTFTPEDRANGVPEKERQEAREKGHAPNVRWHLRKDGTRVFIEGVDRPLTASDGTVTGFLKVGQDVTARRAVEAALRESEARFRQFGEASADVLWIRDRDSLAFEYVSPAFEAVYGTRIGDVLGGNHIRRWIEMIVPEDREKVLETVRRVRDGEPVLHSFRVLRGDGQIRRIRNTDFPLVDAEGRVQRIGGIAHDATEEVELQERLQVLVAELQHRSRNLVGVVKAITERTLATSDTLKDFGDRFRPRLDALGRVNGLLSRLEDGARITFDQLLQTELAAHGVLDGESHGTAISLEGPGGIRLRSATVQTFALALHELTTNALKYGALSRPGGQLEVRWRLVPGKGTEGRLRVDWRETRPRAADPGASPDRAGNGQPGARRRGYGRELIERALPYQLGAETLYEMAPEGVRCTIVVPVSSTLDVAFSSQGNPEG</sequence>
<dbReference type="InterPro" id="IPR011102">
    <property type="entry name" value="Sig_transdc_His_kinase_HWE"/>
</dbReference>
<evidence type="ECO:0000256" key="3">
    <source>
        <dbReference type="ARBA" id="ARBA00022543"/>
    </source>
</evidence>
<evidence type="ECO:0000256" key="15">
    <source>
        <dbReference type="ARBA" id="ARBA00023170"/>
    </source>
</evidence>
<name>A0A6L6HU85_9RHOB</name>
<dbReference type="SMART" id="SM00091">
    <property type="entry name" value="PAS"/>
    <property type="match status" value="4"/>
</dbReference>
<dbReference type="InterPro" id="IPR013767">
    <property type="entry name" value="PAS_fold"/>
</dbReference>
<dbReference type="Pfam" id="PF01590">
    <property type="entry name" value="GAF"/>
    <property type="match status" value="1"/>
</dbReference>
<dbReference type="GO" id="GO:0009881">
    <property type="term" value="F:photoreceptor activity"/>
    <property type="evidence" value="ECO:0007669"/>
    <property type="project" value="UniProtKB-KW"/>
</dbReference>
<proteinExistence type="predicted"/>
<gene>
    <name evidence="20" type="ORF">GIY56_16390</name>
</gene>
<feature type="coiled-coil region" evidence="16">
    <location>
        <begin position="191"/>
        <end position="225"/>
    </location>
</feature>
<evidence type="ECO:0000256" key="7">
    <source>
        <dbReference type="ARBA" id="ARBA00022643"/>
    </source>
</evidence>
<evidence type="ECO:0000256" key="13">
    <source>
        <dbReference type="ARBA" id="ARBA00022991"/>
    </source>
</evidence>
<evidence type="ECO:0000313" key="21">
    <source>
        <dbReference type="Proteomes" id="UP000481417"/>
    </source>
</evidence>
<keyword evidence="8" id="KW-0808">Transferase</keyword>
<keyword evidence="15" id="KW-0675">Receptor</keyword>
<organism evidence="20 21">
    <name type="scientific">Paracoccus lichenicola</name>
    <dbReference type="NCBI Taxonomy" id="2665644"/>
    <lineage>
        <taxon>Bacteria</taxon>
        <taxon>Pseudomonadati</taxon>
        <taxon>Pseudomonadota</taxon>
        <taxon>Alphaproteobacteria</taxon>
        <taxon>Rhodobacterales</taxon>
        <taxon>Paracoccaceae</taxon>
        <taxon>Paracoccus</taxon>
    </lineage>
</organism>
<reference evidence="20 21" key="1">
    <citation type="submission" date="2019-11" db="EMBL/GenBank/DDBJ databases">
        <authorList>
            <person name="Lang L."/>
        </authorList>
    </citation>
    <scope>NUCLEOTIDE SEQUENCE [LARGE SCALE GENOMIC DNA]</scope>
    <source>
        <strain evidence="20 21">YIM 132242</strain>
    </source>
</reference>
<feature type="compositionally biased region" description="Basic and acidic residues" evidence="17">
    <location>
        <begin position="699"/>
        <end position="719"/>
    </location>
</feature>
<evidence type="ECO:0000256" key="9">
    <source>
        <dbReference type="ARBA" id="ARBA00022737"/>
    </source>
</evidence>
<keyword evidence="12" id="KW-0067">ATP-binding</keyword>
<dbReference type="SMART" id="SM00911">
    <property type="entry name" value="HWE_HK"/>
    <property type="match status" value="1"/>
</dbReference>
<feature type="domain" description="PAS" evidence="18">
    <location>
        <begin position="645"/>
        <end position="702"/>
    </location>
</feature>
<evidence type="ECO:0000256" key="12">
    <source>
        <dbReference type="ARBA" id="ARBA00022840"/>
    </source>
</evidence>
<evidence type="ECO:0000313" key="20">
    <source>
        <dbReference type="EMBL" id="MTE01870.1"/>
    </source>
</evidence>
<dbReference type="PANTHER" id="PTHR41523">
    <property type="entry name" value="TWO-COMPONENT SYSTEM SENSOR PROTEIN"/>
    <property type="match status" value="1"/>
</dbReference>
<dbReference type="InterPro" id="IPR035965">
    <property type="entry name" value="PAS-like_dom_sf"/>
</dbReference>
<keyword evidence="11" id="KW-0418">Kinase</keyword>
<dbReference type="InterPro" id="IPR001610">
    <property type="entry name" value="PAC"/>
</dbReference>
<dbReference type="Pfam" id="PF08447">
    <property type="entry name" value="PAS_3"/>
    <property type="match status" value="1"/>
</dbReference>
<dbReference type="InterPro" id="IPR013655">
    <property type="entry name" value="PAS_fold_3"/>
</dbReference>
<feature type="domain" description="PAC" evidence="19">
    <location>
        <begin position="850"/>
        <end position="902"/>
    </location>
</feature>
<dbReference type="SUPFAM" id="SSF55781">
    <property type="entry name" value="GAF domain-like"/>
    <property type="match status" value="1"/>
</dbReference>
<dbReference type="InterPro" id="IPR003018">
    <property type="entry name" value="GAF"/>
</dbReference>
<keyword evidence="10" id="KW-0547">Nucleotide-binding</keyword>
<evidence type="ECO:0000259" key="18">
    <source>
        <dbReference type="PROSITE" id="PS50112"/>
    </source>
</evidence>
<dbReference type="PROSITE" id="PS50113">
    <property type="entry name" value="PAC"/>
    <property type="match status" value="3"/>
</dbReference>
<dbReference type="SUPFAM" id="SSF55785">
    <property type="entry name" value="PYP-like sensor domain (PAS domain)"/>
    <property type="match status" value="5"/>
</dbReference>
<evidence type="ECO:0000259" key="19">
    <source>
        <dbReference type="PROSITE" id="PS50113"/>
    </source>
</evidence>
<dbReference type="InterPro" id="IPR000700">
    <property type="entry name" value="PAS-assoc_C"/>
</dbReference>
<keyword evidence="5" id="KW-0716">Sensory transduction</keyword>
<dbReference type="Pfam" id="PF08448">
    <property type="entry name" value="PAS_4"/>
    <property type="match status" value="2"/>
</dbReference>